<evidence type="ECO:0000313" key="1">
    <source>
        <dbReference type="EMBL" id="PKI51081.1"/>
    </source>
</evidence>
<protein>
    <submittedName>
        <fullName evidence="1">Uncharacterized protein</fullName>
    </submittedName>
</protein>
<accession>A0A2I0J4C2</accession>
<dbReference type="EMBL" id="PGOL01002047">
    <property type="protein sequence ID" value="PKI51081.1"/>
    <property type="molecule type" value="Genomic_DNA"/>
</dbReference>
<evidence type="ECO:0000313" key="2">
    <source>
        <dbReference type="Proteomes" id="UP000233551"/>
    </source>
</evidence>
<dbReference type="AlphaFoldDB" id="A0A2I0J4C2"/>
<organism evidence="1 2">
    <name type="scientific">Punica granatum</name>
    <name type="common">Pomegranate</name>
    <dbReference type="NCBI Taxonomy" id="22663"/>
    <lineage>
        <taxon>Eukaryota</taxon>
        <taxon>Viridiplantae</taxon>
        <taxon>Streptophyta</taxon>
        <taxon>Embryophyta</taxon>
        <taxon>Tracheophyta</taxon>
        <taxon>Spermatophyta</taxon>
        <taxon>Magnoliopsida</taxon>
        <taxon>eudicotyledons</taxon>
        <taxon>Gunneridae</taxon>
        <taxon>Pentapetalae</taxon>
        <taxon>rosids</taxon>
        <taxon>malvids</taxon>
        <taxon>Myrtales</taxon>
        <taxon>Lythraceae</taxon>
        <taxon>Punica</taxon>
    </lineage>
</organism>
<sequence length="100" mass="11412">MERIHAHVRRFYLIKGDLLRIDYLLDSVPKSPTTVQGAAEIYGKEELVEMYTACVYGVEQGHPIDLVEQEPVEPAKEISKPGPYLAEFEREHTIVEVVTE</sequence>
<dbReference type="Proteomes" id="UP000233551">
    <property type="component" value="Unassembled WGS sequence"/>
</dbReference>
<comment type="caution">
    <text evidence="1">The sequence shown here is derived from an EMBL/GenBank/DDBJ whole genome shotgun (WGS) entry which is preliminary data.</text>
</comment>
<reference evidence="1 2" key="1">
    <citation type="submission" date="2017-11" db="EMBL/GenBank/DDBJ databases">
        <title>De-novo sequencing of pomegranate (Punica granatum L.) genome.</title>
        <authorList>
            <person name="Akparov Z."/>
            <person name="Amiraslanov A."/>
            <person name="Hajiyeva S."/>
            <person name="Abbasov M."/>
            <person name="Kaur K."/>
            <person name="Hamwieh A."/>
            <person name="Solovyev V."/>
            <person name="Salamov A."/>
            <person name="Braich B."/>
            <person name="Kosarev P."/>
            <person name="Mahmoud A."/>
            <person name="Hajiyev E."/>
            <person name="Babayeva S."/>
            <person name="Izzatullayeva V."/>
            <person name="Mammadov A."/>
            <person name="Mammadov A."/>
            <person name="Sharifova S."/>
            <person name="Ojaghi J."/>
            <person name="Eynullazada K."/>
            <person name="Bayramov B."/>
            <person name="Abdulazimova A."/>
            <person name="Shahmuradov I."/>
        </authorList>
    </citation>
    <scope>NUCLEOTIDE SEQUENCE [LARGE SCALE GENOMIC DNA]</scope>
    <source>
        <strain evidence="2">cv. AG2017</strain>
        <tissue evidence="1">Leaf</tissue>
    </source>
</reference>
<proteinExistence type="predicted"/>
<keyword evidence="2" id="KW-1185">Reference proteome</keyword>
<name>A0A2I0J4C2_PUNGR</name>
<gene>
    <name evidence="1" type="ORF">CRG98_028510</name>
</gene>